<dbReference type="EMBL" id="KF711219">
    <property type="protein sequence ID" value="AHF48236.1"/>
    <property type="molecule type" value="Genomic_DNA"/>
</dbReference>
<evidence type="ECO:0000313" key="21">
    <source>
        <dbReference type="EMBL" id="AHF48245.1"/>
    </source>
</evidence>
<evidence type="ECO:0000313" key="25">
    <source>
        <dbReference type="EMBL" id="AHF48280.1"/>
    </source>
</evidence>
<dbReference type="EMBL" id="KF711197">
    <property type="protein sequence ID" value="AHF48214.1"/>
    <property type="molecule type" value="Genomic_DNA"/>
</dbReference>
<evidence type="ECO:0000313" key="12">
    <source>
        <dbReference type="EMBL" id="AHF48217.1"/>
    </source>
</evidence>
<evidence type="ECO:0000313" key="30">
    <source>
        <dbReference type="EMBL" id="AHF48287.1"/>
    </source>
</evidence>
<reference evidence="1" key="1">
    <citation type="submission" date="2012-09" db="EMBL/GenBank/DDBJ databases">
        <title>Molecular characterization of cardamom bushy dwarf virus.</title>
        <authorList>
            <person name="Shilpi S."/>
            <person name="Mandal B."/>
        </authorList>
    </citation>
    <scope>NUCLEOTIDE SEQUENCE</scope>
</reference>
<evidence type="ECO:0000313" key="15">
    <source>
        <dbReference type="EMBL" id="AHF48236.1"/>
    </source>
</evidence>
<evidence type="ECO:0000313" key="18">
    <source>
        <dbReference type="EMBL" id="AHF48241.1"/>
    </source>
</evidence>
<evidence type="ECO:0000313" key="26">
    <source>
        <dbReference type="EMBL" id="AHF48281.1"/>
    </source>
</evidence>
<dbReference type="EMBL" id="KF711162">
    <property type="protein sequence ID" value="AHF48179.1"/>
    <property type="molecule type" value="Genomic_DNA"/>
</dbReference>
<dbReference type="EMBL" id="KF711200">
    <property type="protein sequence ID" value="AHF48217.1"/>
    <property type="molecule type" value="Genomic_DNA"/>
</dbReference>
<dbReference type="EMBL" id="KF711221">
    <property type="protein sequence ID" value="AHF48238.1"/>
    <property type="molecule type" value="Genomic_DNA"/>
</dbReference>
<evidence type="ECO:0000313" key="28">
    <source>
        <dbReference type="EMBL" id="AHF48283.1"/>
    </source>
</evidence>
<evidence type="ECO:0000313" key="10">
    <source>
        <dbReference type="EMBL" id="AHF48215.1"/>
    </source>
</evidence>
<gene>
    <name evidence="1" type="primary">CLINK</name>
</gene>
<dbReference type="EMBL" id="KF711163">
    <property type="protein sequence ID" value="AHF48180.1"/>
    <property type="molecule type" value="Genomic_DNA"/>
</dbReference>
<dbReference type="EMBL" id="KF711266">
    <property type="protein sequence ID" value="AHF48283.1"/>
    <property type="molecule type" value="Genomic_DNA"/>
</dbReference>
<dbReference type="EMBL" id="JX867549">
    <property type="protein sequence ID" value="AGG38933.1"/>
    <property type="molecule type" value="Genomic_DNA"/>
</dbReference>
<dbReference type="EMBL" id="KF711272">
    <property type="protein sequence ID" value="AHF48289.1"/>
    <property type="molecule type" value="Genomic_DNA"/>
</dbReference>
<evidence type="ECO:0000313" key="17">
    <source>
        <dbReference type="EMBL" id="AHF48239.1"/>
    </source>
</evidence>
<dbReference type="EMBL" id="KF711202">
    <property type="protein sequence ID" value="AHF48219.1"/>
    <property type="molecule type" value="Genomic_DNA"/>
</dbReference>
<evidence type="ECO:0000313" key="2">
    <source>
        <dbReference type="EMBL" id="AHF48173.1"/>
    </source>
</evidence>
<dbReference type="EMBL" id="KF711227">
    <property type="protein sequence ID" value="AHF48244.1"/>
    <property type="molecule type" value="Genomic_DNA"/>
</dbReference>
<dbReference type="Proteomes" id="UP000677081">
    <property type="component" value="Genome"/>
</dbReference>
<proteinExistence type="predicted"/>
<dbReference type="EMBL" id="KF711198">
    <property type="protein sequence ID" value="AHF48215.1"/>
    <property type="molecule type" value="Genomic_DNA"/>
</dbReference>
<evidence type="ECO:0000313" key="9">
    <source>
        <dbReference type="EMBL" id="AHF48214.1"/>
    </source>
</evidence>
<evidence type="ECO:0000313" key="24">
    <source>
        <dbReference type="EMBL" id="AHF48267.1"/>
    </source>
</evidence>
<dbReference type="EMBL" id="KF711156">
    <property type="protein sequence ID" value="AHF48173.1"/>
    <property type="molecule type" value="Genomic_DNA"/>
</dbReference>
<organism evidence="1">
    <name type="scientific">Cardamom bushy dwarf virus</name>
    <dbReference type="NCBI Taxonomy" id="262588"/>
    <lineage>
        <taxon>Viruses</taxon>
        <taxon>Monodnaviria</taxon>
        <taxon>Shotokuvirae</taxon>
        <taxon>Cressdnaviricota</taxon>
        <taxon>Arfiviricetes</taxon>
        <taxon>Mulpavirales</taxon>
        <taxon>Nanoviridae</taxon>
        <taxon>Babuvirus</taxon>
        <taxon>Babuvirus cardamomi</taxon>
    </lineage>
</organism>
<dbReference type="EMBL" id="KF711265">
    <property type="protein sequence ID" value="AHF48282.1"/>
    <property type="molecule type" value="Genomic_DNA"/>
</dbReference>
<dbReference type="EMBL" id="KF711196">
    <property type="protein sequence ID" value="AHF48213.1"/>
    <property type="molecule type" value="Genomic_DNA"/>
</dbReference>
<name>M1ST69_9VIRU</name>
<dbReference type="EMBL" id="KF711263">
    <property type="protein sequence ID" value="AHF48280.1"/>
    <property type="molecule type" value="Genomic_DNA"/>
</dbReference>
<sequence length="160" mass="18638">MDRWEEDVYPDDVKRVIKEYYWRSRLNLLFCEKVKRQVRRILGFGDFDDAMLAVKEMKTSIVALAAKMKKDSVVICEVTNKSVANRLNTMSFFYHEYVEDQGDTYSVDVVLFCDEEVPSSSENDEENVIYRNVIMASKDEKISYESCIWIVIGDDGVTVL</sequence>
<dbReference type="EMBL" id="KF711250">
    <property type="protein sequence ID" value="AHF48267.1"/>
    <property type="molecule type" value="Genomic_DNA"/>
</dbReference>
<dbReference type="EMBL" id="KF711185">
    <property type="protein sequence ID" value="AHF48202.1"/>
    <property type="molecule type" value="Genomic_DNA"/>
</dbReference>
<evidence type="ECO:0000313" key="14">
    <source>
        <dbReference type="EMBL" id="AHF48219.1"/>
    </source>
</evidence>
<dbReference type="EMBL" id="KF711226">
    <property type="protein sequence ID" value="AHF48243.1"/>
    <property type="molecule type" value="Genomic_DNA"/>
</dbReference>
<dbReference type="EMBL" id="KF711201">
    <property type="protein sequence ID" value="AHF48218.1"/>
    <property type="molecule type" value="Genomic_DNA"/>
</dbReference>
<evidence type="ECO:0000313" key="7">
    <source>
        <dbReference type="EMBL" id="AHF48212.1"/>
    </source>
</evidence>
<evidence type="ECO:0000313" key="32">
    <source>
        <dbReference type="EMBL" id="AHF48289.1"/>
    </source>
</evidence>
<evidence type="ECO:0000313" key="6">
    <source>
        <dbReference type="EMBL" id="AHF48202.1"/>
    </source>
</evidence>
<reference evidence="2" key="2">
    <citation type="journal article" date="2014" name="Evol. Appl.">
        <title>Identifying geographic hot spots of reassortment in a multipartite plant virus.</title>
        <authorList>
            <person name="Savory F.R."/>
            <person name="Varma V."/>
            <person name="Ramakrishnan U."/>
        </authorList>
    </citation>
    <scope>NUCLEOTIDE SEQUENCE</scope>
    <source>
        <strain evidence="2">DIK1</strain>
        <strain evidence="3">DIK2</strain>
        <strain evidence="4">GYA1</strain>
        <strain evidence="5">GYA2</strain>
        <strain evidence="6">KUS3</strain>
        <strain evidence="7">MAN1</strain>
        <strain evidence="8">MAN2</strain>
        <strain evidence="9">MAN3</strain>
        <strain evidence="10">MAN4</strain>
        <strain evidence="11">MAN5</strain>
        <strain evidence="12">MAN6</strain>
        <strain evidence="13">MANUL1</strain>
        <strain evidence="14">MANUL2</strain>
        <strain evidence="15">PASS1</strain>
        <strain evidence="16">PASS3</strain>
        <strain evidence="17">PASS4</strain>
        <strain evidence="18">PASS6</strain>
        <strain evidence="19">PHO1</strain>
        <strain evidence="20">PHO2</strain>
        <strain evidence="21">PHO3</strain>
        <strain evidence="22">RUM2</strain>
        <strain evidence="23">SING1</strain>
        <strain evidence="24">SING3</strain>
        <strain evidence="25">TING1</strain>
        <strain evidence="26">TING2</strain>
        <strain evidence="27">TINGV1</strain>
        <strain evidence="28">TINGV2</strain>
        <strain evidence="29">TINGV5</strain>
        <strain evidence="30">TUNG1</strain>
        <strain evidence="31">TUNG2</strain>
        <strain evidence="32">TUNG3</strain>
    </source>
</reference>
<evidence type="ECO:0000313" key="5">
    <source>
        <dbReference type="EMBL" id="AHF48180.1"/>
    </source>
</evidence>
<evidence type="ECO:0000313" key="20">
    <source>
        <dbReference type="EMBL" id="AHF48244.1"/>
    </source>
</evidence>
<dbReference type="EMBL" id="KF711264">
    <property type="protein sequence ID" value="AHF48281.1"/>
    <property type="molecule type" value="Genomic_DNA"/>
</dbReference>
<dbReference type="Pfam" id="PF19411">
    <property type="entry name" value="Clink"/>
    <property type="match status" value="1"/>
</dbReference>
<evidence type="ECO:0000313" key="16">
    <source>
        <dbReference type="EMBL" id="AHF48238.1"/>
    </source>
</evidence>
<dbReference type="EMBL" id="KF711249">
    <property type="protein sequence ID" value="AHF48266.1"/>
    <property type="molecule type" value="Genomic_DNA"/>
</dbReference>
<evidence type="ECO:0000313" key="13">
    <source>
        <dbReference type="EMBL" id="AHF48218.1"/>
    </source>
</evidence>
<evidence type="ECO:0000313" key="11">
    <source>
        <dbReference type="EMBL" id="AHF48216.1"/>
    </source>
</evidence>
<evidence type="ECO:0000313" key="19">
    <source>
        <dbReference type="EMBL" id="AHF48243.1"/>
    </source>
</evidence>
<dbReference type="EMBL" id="KF711271">
    <property type="protein sequence ID" value="AHF48288.1"/>
    <property type="molecule type" value="Genomic_DNA"/>
</dbReference>
<dbReference type="EMBL" id="KF711247">
    <property type="protein sequence ID" value="AHF48264.1"/>
    <property type="molecule type" value="Genomic_DNA"/>
</dbReference>
<evidence type="ECO:0000313" key="1">
    <source>
        <dbReference type="EMBL" id="AGG38933.1"/>
    </source>
</evidence>
<dbReference type="EMBL" id="KF711222">
    <property type="protein sequence ID" value="AHF48239.1"/>
    <property type="molecule type" value="Genomic_DNA"/>
</dbReference>
<dbReference type="EMBL" id="KF711157">
    <property type="protein sequence ID" value="AHF48174.1"/>
    <property type="molecule type" value="Genomic_DNA"/>
</dbReference>
<dbReference type="EMBL" id="KF711270">
    <property type="protein sequence ID" value="AHF48287.1"/>
    <property type="molecule type" value="Genomic_DNA"/>
</dbReference>
<dbReference type="EMBL" id="KF711195">
    <property type="protein sequence ID" value="AHF48212.1"/>
    <property type="molecule type" value="Genomic_DNA"/>
</dbReference>
<dbReference type="EMBL" id="KF711228">
    <property type="protein sequence ID" value="AHF48245.1"/>
    <property type="molecule type" value="Genomic_DNA"/>
</dbReference>
<dbReference type="InterPro" id="IPR045832">
    <property type="entry name" value="Clink"/>
</dbReference>
<evidence type="ECO:0000313" key="29">
    <source>
        <dbReference type="EMBL" id="AHF48286.1"/>
    </source>
</evidence>
<evidence type="ECO:0000313" key="31">
    <source>
        <dbReference type="EMBL" id="AHF48288.1"/>
    </source>
</evidence>
<dbReference type="EMBL" id="KF711224">
    <property type="protein sequence ID" value="AHF48241.1"/>
    <property type="molecule type" value="Genomic_DNA"/>
</dbReference>
<evidence type="ECO:0000313" key="22">
    <source>
        <dbReference type="EMBL" id="AHF48264.1"/>
    </source>
</evidence>
<evidence type="ECO:0000313" key="4">
    <source>
        <dbReference type="EMBL" id="AHF48179.1"/>
    </source>
</evidence>
<evidence type="ECO:0000313" key="8">
    <source>
        <dbReference type="EMBL" id="AHF48213.1"/>
    </source>
</evidence>
<reference evidence="2" key="3">
    <citation type="journal article" date="2014" name="Infect. Genet. Evol.">
        <title>Asymmetric patterns of reassortment and concerted evolution in Cardamom bushy dwarf virus.</title>
        <authorList>
            <person name="Savory F.R."/>
            <person name="Ramakrishnan U."/>
        </authorList>
    </citation>
    <scope>NUCLEOTIDE SEQUENCE</scope>
    <source>
        <strain evidence="2">DIK1</strain>
        <strain evidence="3">DIK2</strain>
        <strain evidence="4">GYA1</strain>
        <strain evidence="5">GYA2</strain>
        <strain evidence="6">KUS3</strain>
        <strain evidence="7">MAN1</strain>
        <strain evidence="8">MAN2</strain>
        <strain evidence="9">MAN3</strain>
        <strain evidence="10">MAN4</strain>
        <strain evidence="11">MAN5</strain>
        <strain evidence="12">MAN6</strain>
        <strain evidence="13">MANUL1</strain>
        <strain evidence="14">MANUL2</strain>
        <strain evidence="15">PASS1</strain>
        <strain evidence="16">PASS3</strain>
        <strain evidence="17">PASS4</strain>
        <strain evidence="18">PASS6</strain>
        <strain evidence="19">PHO1</strain>
        <strain evidence="20">PHO2</strain>
        <strain evidence="21">PHO3</strain>
        <strain evidence="22">RUM2</strain>
        <strain evidence="23">SING1</strain>
        <strain evidence="24">SING3</strain>
        <strain evidence="25">TING1</strain>
        <strain evidence="26">TING2</strain>
        <strain evidence="27">TINGV1</strain>
        <strain evidence="28">TINGV2</strain>
        <strain evidence="29">TINGV5</strain>
        <strain evidence="30">TUNG1</strain>
        <strain evidence="31">TUNG2</strain>
        <strain evidence="32">TUNG3</strain>
    </source>
</reference>
<evidence type="ECO:0000313" key="27">
    <source>
        <dbReference type="EMBL" id="AHF48282.1"/>
    </source>
</evidence>
<protein>
    <submittedName>
        <fullName evidence="1">Cell cycle link protein</fullName>
    </submittedName>
</protein>
<evidence type="ECO:0000313" key="3">
    <source>
        <dbReference type="EMBL" id="AHF48174.1"/>
    </source>
</evidence>
<dbReference type="EMBL" id="KF711269">
    <property type="protein sequence ID" value="AHF48286.1"/>
    <property type="molecule type" value="Genomic_DNA"/>
</dbReference>
<accession>M1ST69</accession>
<evidence type="ECO:0000313" key="23">
    <source>
        <dbReference type="EMBL" id="AHF48266.1"/>
    </source>
</evidence>
<dbReference type="EMBL" id="KF711199">
    <property type="protein sequence ID" value="AHF48216.1"/>
    <property type="molecule type" value="Genomic_DNA"/>
</dbReference>